<dbReference type="PANTHER" id="PTHR31009">
    <property type="entry name" value="S-ADENOSYL-L-METHIONINE:CARBOXYL METHYLTRANSFERASE FAMILY PROTEIN"/>
    <property type="match status" value="1"/>
</dbReference>
<keyword evidence="6" id="KW-1185">Reference proteome</keyword>
<feature type="region of interest" description="Disordered" evidence="4">
    <location>
        <begin position="1"/>
        <end position="22"/>
    </location>
</feature>
<dbReference type="Gene3D" id="1.10.1200.270">
    <property type="entry name" value="Methyltransferase, alpha-helical capping domain"/>
    <property type="match status" value="1"/>
</dbReference>
<keyword evidence="3" id="KW-0460">Magnesium</keyword>
<evidence type="ECO:0000256" key="3">
    <source>
        <dbReference type="ARBA" id="ARBA00022842"/>
    </source>
</evidence>
<name>A0A2T7DY19_9POAL</name>
<evidence type="ECO:0000256" key="4">
    <source>
        <dbReference type="SAM" id="MobiDB-lite"/>
    </source>
</evidence>
<sequence length="365" mass="41124">MKMDTAFHMAKGESESSYSNNSRLQRKALLETKQVLEKAVKEICSSVLPPKLVVADLGCSSGENTLIFVSQAIDAMSDSQQMEVQFFLNDLPENDFNYIFRSLGNFKESIAAEHKGGTPPPFYIAGLPGSYYTRLFPSQSVHLFHSSYCLHWRSRLPDGLDVNAKPYLNKGNIYIAKTTTLSVVKLYQELFETDLLLFLKLRHEELVSGGQMVLTFLGRKNEDVYKGDLNHLCGLLAQSVQSLVHKGLVQEEKLDAFNLPVYGPSVDEVMAVVRKSELFNLSSARLFGSNWDPYDDSGDRVVQDSLQSGLNVAKSIRAVMEPLFASHFGGDVLDELFREYARNVAKHLQREKTMYSVIVLFLQRR</sequence>
<evidence type="ECO:0000313" key="5">
    <source>
        <dbReference type="EMBL" id="PUZ60473.1"/>
    </source>
</evidence>
<dbReference type="SUPFAM" id="SSF53335">
    <property type="entry name" value="S-adenosyl-L-methionine-dependent methyltransferases"/>
    <property type="match status" value="1"/>
</dbReference>
<dbReference type="EMBL" id="CM009752">
    <property type="protein sequence ID" value="PUZ60473.1"/>
    <property type="molecule type" value="Genomic_DNA"/>
</dbReference>
<evidence type="ECO:0000256" key="2">
    <source>
        <dbReference type="ARBA" id="ARBA00022723"/>
    </source>
</evidence>
<dbReference type="InterPro" id="IPR029063">
    <property type="entry name" value="SAM-dependent_MTases_sf"/>
</dbReference>
<protein>
    <submittedName>
        <fullName evidence="5">Uncharacterized protein</fullName>
    </submittedName>
</protein>
<evidence type="ECO:0000313" key="6">
    <source>
        <dbReference type="Proteomes" id="UP000244336"/>
    </source>
</evidence>
<keyword evidence="2" id="KW-0479">Metal-binding</keyword>
<dbReference type="FunFam" id="3.40.50.150:FF:000530">
    <property type="entry name" value="Os11g0256900 protein"/>
    <property type="match status" value="1"/>
</dbReference>
<dbReference type="InterPro" id="IPR042086">
    <property type="entry name" value="MeTrfase_capping"/>
</dbReference>
<accession>A0A2T7DY19</accession>
<dbReference type="GO" id="GO:0046872">
    <property type="term" value="F:metal ion binding"/>
    <property type="evidence" value="ECO:0007669"/>
    <property type="project" value="UniProtKB-KW"/>
</dbReference>
<dbReference type="InterPro" id="IPR005299">
    <property type="entry name" value="MeTrfase_7"/>
</dbReference>
<dbReference type="AlphaFoldDB" id="A0A2T7DY19"/>
<feature type="compositionally biased region" description="Basic and acidic residues" evidence="4">
    <location>
        <begin position="1"/>
        <end position="14"/>
    </location>
</feature>
<evidence type="ECO:0000256" key="1">
    <source>
        <dbReference type="ARBA" id="ARBA00008908"/>
    </source>
</evidence>
<dbReference type="Gramene" id="PUZ60473">
    <property type="protein sequence ID" value="PUZ60473"/>
    <property type="gene ID" value="GQ55_4G130300"/>
</dbReference>
<gene>
    <name evidence="5" type="ORF">GQ55_4G130300</name>
</gene>
<dbReference type="Gene3D" id="3.40.50.150">
    <property type="entry name" value="Vaccinia Virus protein VP39"/>
    <property type="match status" value="1"/>
</dbReference>
<dbReference type="OrthoDB" id="783690at2759"/>
<comment type="similarity">
    <text evidence="1">Belongs to the methyltransferase superfamily. Type-7 methyltransferase family. SABATH subfamily.</text>
</comment>
<reference evidence="5 6" key="1">
    <citation type="submission" date="2018-04" db="EMBL/GenBank/DDBJ databases">
        <title>WGS assembly of Panicum hallii var. hallii HAL2.</title>
        <authorList>
            <person name="Lovell J."/>
            <person name="Jenkins J."/>
            <person name="Lowry D."/>
            <person name="Mamidi S."/>
            <person name="Sreedasyam A."/>
            <person name="Weng X."/>
            <person name="Barry K."/>
            <person name="Bonette J."/>
            <person name="Campitelli B."/>
            <person name="Daum C."/>
            <person name="Gordon S."/>
            <person name="Gould B."/>
            <person name="Lipzen A."/>
            <person name="MacQueen A."/>
            <person name="Palacio-Mejia J."/>
            <person name="Plott C."/>
            <person name="Shakirov E."/>
            <person name="Shu S."/>
            <person name="Yoshinaga Y."/>
            <person name="Zane M."/>
            <person name="Rokhsar D."/>
            <person name="Grimwood J."/>
            <person name="Schmutz J."/>
            <person name="Juenger T."/>
        </authorList>
    </citation>
    <scope>NUCLEOTIDE SEQUENCE [LARGE SCALE GENOMIC DNA]</scope>
    <source>
        <strain evidence="6">cv. HAL2</strain>
    </source>
</reference>
<dbReference type="Pfam" id="PF03492">
    <property type="entry name" value="Methyltransf_7"/>
    <property type="match status" value="1"/>
</dbReference>
<dbReference type="GO" id="GO:0008168">
    <property type="term" value="F:methyltransferase activity"/>
    <property type="evidence" value="ECO:0007669"/>
    <property type="project" value="InterPro"/>
</dbReference>
<organism evidence="5 6">
    <name type="scientific">Panicum hallii var. hallii</name>
    <dbReference type="NCBI Taxonomy" id="1504633"/>
    <lineage>
        <taxon>Eukaryota</taxon>
        <taxon>Viridiplantae</taxon>
        <taxon>Streptophyta</taxon>
        <taxon>Embryophyta</taxon>
        <taxon>Tracheophyta</taxon>
        <taxon>Spermatophyta</taxon>
        <taxon>Magnoliopsida</taxon>
        <taxon>Liliopsida</taxon>
        <taxon>Poales</taxon>
        <taxon>Poaceae</taxon>
        <taxon>PACMAD clade</taxon>
        <taxon>Panicoideae</taxon>
        <taxon>Panicodae</taxon>
        <taxon>Paniceae</taxon>
        <taxon>Panicinae</taxon>
        <taxon>Panicum</taxon>
        <taxon>Panicum sect. Panicum</taxon>
    </lineage>
</organism>
<proteinExistence type="inferred from homology"/>
<dbReference type="Proteomes" id="UP000244336">
    <property type="component" value="Chromosome 4"/>
</dbReference>